<sequence length="1318" mass="147266">IHKQVERHFGSASCYFLPLFTSGPSTDHVQRDLVNGENNSKPVLTNSRLTEDAVNSDPWLTHLLPDGFQVSLIQDTSADDCPNPSSVNHDPLLVDGDDQIDCNHIEPEGDKAILQSLIYSRHFKPHGRSLTQTDCDQIKTFVYEFVVRSLLPWVEQTMRCLNDQVAHRMRLSRSLLSATKKFFTSAVSSSAQSSLTSASANALSQPPSLLDSTTTPSLIGMSGSGGNWPPTSGELVMTRNTVINSKEDVRGQQPPPPPNPPGSTVPVVVYTAEAPEMQMRRLADLAFLFQQYEVAYQTYNVLKRDFQNDGAWLHYAAAQEMSALSIYLQGANSQRQYPYHYVDSSVTIYLQTCQSAELALRATLVNAEALCSRGLFAEAAMSLLRLTSQDDDLTSGLLIEQTAHCVLRLRRPLLRKFGFRLALAAHRYNRARQSHLTIRTYNVAAPILAGRRWSLIEDHINFNVGKQAYLIGDLANAVVALRRNLTQFSRQPAERQSLFIREYLVVLKQFLAKNMITKKDDSTISASYAVFPLPLVRFRDLQVMLGKPVKHGKGRSVKTEADDEKHEVDLSLEARGIQFADFADLVTEKHEVESFLTLNALRNRSNHWQDWMENTDVSDLEEDPVVDDKSDSELYRAKSNCNHVELSNTVIPGLLEEVLSQTEFSDSYESADSRKQHCSGICQPHPILYSIRSACAAQTPVAPVGEYVTVRIPLENPMQIPLVFSNLHLLWAFQPELSDSSDRASEPRKPITNETPFDLTYLNRQIVASEVIPELIMLPSESKALDITVLSKQLGKLEISGLCFDWIYPSSQHLGSQNQGVTYSTGQSQKNGDIPSNLTNMHSSHILSNENSLGQSTKERGRGSDSKSVRGKIYLSMCKEDSLDCENISSSLPLPPHLSWTITRSAALLRTTSAAVSNNLTFHRDPPIQPWLQIPAVPYPIMSSLTDASLSDKLLPGTSVAIPMWFRAPHLSSPLRRSGLSPAHHWHSRRTAPTPDVPVLSEQRTVHMVFQYTSLTPNPIYPELNTRFVRHRSDLELQPSLRFKALATRKTFSGPSDLFIQLIIQNVTSNTFRCSFEVLQISCASRFWVLNPIVNEPDFGKVREAFYFPLSLVFLSFHPPAPCCSESHVCVILWTESCATDSPGPSRLSSVGIPCMSFHIELEFCLLALTKRTSTKCDFISFLSIWYPISFLKIPVSAELFNTTTLPVLVKLDAVPDENRESASSVSAPLFTDNPMLNSSRQPDAARVLWTGITRKSLLLRPGESRKIKLNARMVRPGFFDTSSLVLRAALVISDKEPVNFVRQVIPQSFFLADHEKS</sequence>
<dbReference type="GO" id="GO:1990072">
    <property type="term" value="C:TRAPPIII protein complex"/>
    <property type="evidence" value="ECO:0007669"/>
    <property type="project" value="TreeGrafter"/>
</dbReference>
<feature type="region of interest" description="Disordered" evidence="1">
    <location>
        <begin position="849"/>
        <end position="868"/>
    </location>
</feature>
<comment type="caution">
    <text evidence="3">The sequence shown here is derived from an EMBL/GenBank/DDBJ whole genome shotgun (WGS) entry which is preliminary data.</text>
</comment>
<organism evidence="3 4">
    <name type="scientific">Fasciola gigantica</name>
    <name type="common">Giant liver fluke</name>
    <dbReference type="NCBI Taxonomy" id="46835"/>
    <lineage>
        <taxon>Eukaryota</taxon>
        <taxon>Metazoa</taxon>
        <taxon>Spiralia</taxon>
        <taxon>Lophotrochozoa</taxon>
        <taxon>Platyhelminthes</taxon>
        <taxon>Trematoda</taxon>
        <taxon>Digenea</taxon>
        <taxon>Plagiorchiida</taxon>
        <taxon>Echinostomata</taxon>
        <taxon>Echinostomatoidea</taxon>
        <taxon>Fasciolidae</taxon>
        <taxon>Fasciola</taxon>
    </lineage>
</organism>
<dbReference type="Proteomes" id="UP000316759">
    <property type="component" value="Unassembled WGS sequence"/>
</dbReference>
<protein>
    <recommendedName>
        <fullName evidence="2">TPPC8 first Ig-like domain-containing protein</fullName>
    </recommendedName>
</protein>
<feature type="compositionally biased region" description="Basic and acidic residues" evidence="1">
    <location>
        <begin position="857"/>
        <end position="868"/>
    </location>
</feature>
<feature type="non-terminal residue" evidence="3">
    <location>
        <position position="1"/>
    </location>
</feature>
<evidence type="ECO:0000259" key="2">
    <source>
        <dbReference type="Pfam" id="PF24545"/>
    </source>
</evidence>
<feature type="region of interest" description="Disordered" evidence="1">
    <location>
        <begin position="817"/>
        <end position="842"/>
    </location>
</feature>
<dbReference type="InterPro" id="IPR058541">
    <property type="entry name" value="Ig_TPPC8_1st"/>
</dbReference>
<dbReference type="EMBL" id="SUNJ01006791">
    <property type="protein sequence ID" value="TPP62480.1"/>
    <property type="molecule type" value="Genomic_DNA"/>
</dbReference>
<evidence type="ECO:0000313" key="3">
    <source>
        <dbReference type="EMBL" id="TPP62480.1"/>
    </source>
</evidence>
<reference evidence="3 4" key="1">
    <citation type="submission" date="2019-04" db="EMBL/GenBank/DDBJ databases">
        <title>Annotation for the trematode Fasciola gigantica.</title>
        <authorList>
            <person name="Choi Y.-J."/>
        </authorList>
    </citation>
    <scope>NUCLEOTIDE SEQUENCE [LARGE SCALE GENOMIC DNA]</scope>
    <source>
        <strain evidence="3">Uganda_cow_1</strain>
    </source>
</reference>
<feature type="domain" description="TPPC8 first Ig-like" evidence="2">
    <location>
        <begin position="684"/>
        <end position="825"/>
    </location>
</feature>
<dbReference type="Pfam" id="PF12739">
    <property type="entry name" value="TRAPPC-Trs85"/>
    <property type="match status" value="2"/>
</dbReference>
<dbReference type="PANTHER" id="PTHR12975">
    <property type="entry name" value="TRANSPORT PROTEIN TRAPP"/>
    <property type="match status" value="1"/>
</dbReference>
<dbReference type="STRING" id="46835.A0A504YY79"/>
<dbReference type="OrthoDB" id="203724at2759"/>
<dbReference type="PANTHER" id="PTHR12975:SF6">
    <property type="entry name" value="TRAFFICKING PROTEIN PARTICLE COMPLEX SUBUNIT 8"/>
    <property type="match status" value="1"/>
</dbReference>
<keyword evidence="4" id="KW-1185">Reference proteome</keyword>
<proteinExistence type="predicted"/>
<evidence type="ECO:0000256" key="1">
    <source>
        <dbReference type="SAM" id="MobiDB-lite"/>
    </source>
</evidence>
<gene>
    <name evidence="3" type="ORF">FGIG_06139</name>
</gene>
<dbReference type="Pfam" id="PF24545">
    <property type="entry name" value="Ig_TPPC8_1st"/>
    <property type="match status" value="1"/>
</dbReference>
<accession>A0A504YY79</accession>
<evidence type="ECO:0000313" key="4">
    <source>
        <dbReference type="Proteomes" id="UP000316759"/>
    </source>
</evidence>
<name>A0A504YY79_FASGI</name>
<dbReference type="InterPro" id="IPR024420">
    <property type="entry name" value="TRAPP_III_complex_Trs85"/>
</dbReference>